<protein>
    <submittedName>
        <fullName evidence="2">Uncharacterized protein</fullName>
    </submittedName>
</protein>
<proteinExistence type="predicted"/>
<dbReference type="Proteomes" id="UP000297851">
    <property type="component" value="Unassembled WGS sequence"/>
</dbReference>
<evidence type="ECO:0000313" key="2">
    <source>
        <dbReference type="EMBL" id="TFC99956.1"/>
    </source>
</evidence>
<feature type="region of interest" description="Disordered" evidence="1">
    <location>
        <begin position="44"/>
        <end position="70"/>
    </location>
</feature>
<name>A0ABY2J7V2_9MICO</name>
<organism evidence="2 3">
    <name type="scientific">Cryobacterium sandaracinum</name>
    <dbReference type="NCBI Taxonomy" id="1259247"/>
    <lineage>
        <taxon>Bacteria</taxon>
        <taxon>Bacillati</taxon>
        <taxon>Actinomycetota</taxon>
        <taxon>Actinomycetes</taxon>
        <taxon>Micrococcales</taxon>
        <taxon>Microbacteriaceae</taxon>
        <taxon>Cryobacterium</taxon>
    </lineage>
</organism>
<gene>
    <name evidence="2" type="ORF">E3T25_14310</name>
</gene>
<dbReference type="RefSeq" id="WP_134375028.1">
    <property type="nucleotide sequence ID" value="NZ_SOGO01000038.1"/>
</dbReference>
<evidence type="ECO:0000313" key="3">
    <source>
        <dbReference type="Proteomes" id="UP000297851"/>
    </source>
</evidence>
<reference evidence="2 3" key="1">
    <citation type="submission" date="2019-03" db="EMBL/GenBank/DDBJ databases">
        <title>Genomics of glacier-inhabiting Cryobacterium strains.</title>
        <authorList>
            <person name="Liu Q."/>
            <person name="Xin Y.-H."/>
        </authorList>
    </citation>
    <scope>NUCLEOTIDE SEQUENCE [LARGE SCALE GENOMIC DNA]</scope>
    <source>
        <strain evidence="2 3">TMT2-16</strain>
    </source>
</reference>
<comment type="caution">
    <text evidence="2">The sequence shown here is derived from an EMBL/GenBank/DDBJ whole genome shotgun (WGS) entry which is preliminary data.</text>
</comment>
<keyword evidence="3" id="KW-1185">Reference proteome</keyword>
<accession>A0ABY2J7V2</accession>
<evidence type="ECO:0000256" key="1">
    <source>
        <dbReference type="SAM" id="MobiDB-lite"/>
    </source>
</evidence>
<feature type="region of interest" description="Disordered" evidence="1">
    <location>
        <begin position="1"/>
        <end position="26"/>
    </location>
</feature>
<sequence length="80" mass="8259">MSELRGVGLGGLGAHDTISAASGREATAARTAVRAMLLRLTGPGRDEFQVTGPRRFEPLPGHTKAPTEMAGAVVYAGQGR</sequence>
<dbReference type="EMBL" id="SOGO01000038">
    <property type="protein sequence ID" value="TFC99956.1"/>
    <property type="molecule type" value="Genomic_DNA"/>
</dbReference>